<dbReference type="Gene3D" id="3.40.50.720">
    <property type="entry name" value="NAD(P)-binding Rossmann-like Domain"/>
    <property type="match status" value="1"/>
</dbReference>
<protein>
    <recommendedName>
        <fullName evidence="2">NAD-dependent epimerase/dehydratase domain-containing protein</fullName>
    </recommendedName>
</protein>
<dbReference type="InterPro" id="IPR036291">
    <property type="entry name" value="NAD(P)-bd_dom_sf"/>
</dbReference>
<name>A0A1G2QKM2_9BACT</name>
<dbReference type="Gene3D" id="3.90.25.10">
    <property type="entry name" value="UDP-galactose 4-epimerase, domain 1"/>
    <property type="match status" value="1"/>
</dbReference>
<accession>A0A1G2QKM2</accession>
<dbReference type="InterPro" id="IPR001509">
    <property type="entry name" value="Epimerase_deHydtase"/>
</dbReference>
<comment type="caution">
    <text evidence="3">The sequence shown here is derived from an EMBL/GenBank/DDBJ whole genome shotgun (WGS) entry which is preliminary data.</text>
</comment>
<evidence type="ECO:0000256" key="1">
    <source>
        <dbReference type="ARBA" id="ARBA00007637"/>
    </source>
</evidence>
<proteinExistence type="inferred from homology"/>
<dbReference type="Proteomes" id="UP000177090">
    <property type="component" value="Unassembled WGS sequence"/>
</dbReference>
<evidence type="ECO:0000313" key="4">
    <source>
        <dbReference type="Proteomes" id="UP000177090"/>
    </source>
</evidence>
<feature type="domain" description="NAD-dependent epimerase/dehydratase" evidence="2">
    <location>
        <begin position="15"/>
        <end position="255"/>
    </location>
</feature>
<gene>
    <name evidence="3" type="ORF">A2569_01005</name>
</gene>
<dbReference type="SUPFAM" id="SSF51735">
    <property type="entry name" value="NAD(P)-binding Rossmann-fold domains"/>
    <property type="match status" value="1"/>
</dbReference>
<evidence type="ECO:0000259" key="2">
    <source>
        <dbReference type="Pfam" id="PF01370"/>
    </source>
</evidence>
<dbReference type="EMBL" id="MHTL01000011">
    <property type="protein sequence ID" value="OHA60639.1"/>
    <property type="molecule type" value="Genomic_DNA"/>
</dbReference>
<organism evidence="3 4">
    <name type="scientific">Candidatus Vogelbacteria bacterium RIFOXYD1_FULL_51_18</name>
    <dbReference type="NCBI Taxonomy" id="1802440"/>
    <lineage>
        <taxon>Bacteria</taxon>
        <taxon>Candidatus Vogeliibacteriota</taxon>
    </lineage>
</organism>
<sequence length="337" mass="37991">MPDSNILSVYSNKRVLITGGLGFLGSSLAHALVARGADVALLDNLAPLYGGNEFNIDTIKDQVTVTIGDIRDSGLLHKVILDCDFIFNFAAQVSHSDSATMPFEDLDINARGQLMILEACRLYNPHAKIIFPSSRLVFGRIQHTPVTEEHPTHPLGLYGVHKLTAEKYYQLYHHLYGMRTVVLRLTNPYGPRQQIKHSKYSIPGWFMRLAMEGKEISIFGEGEQKRDYIYVDDVVQSFLLVGALDITDGKVYNCGYGSSVAFKDMVTALITIVGSGNVRFVPWPSHYEKEETGSFEVDTSLLRRDTQWVPAVSLKEGLQRMCQYYIEYKNHYLFPNL</sequence>
<dbReference type="AlphaFoldDB" id="A0A1G2QKM2"/>
<evidence type="ECO:0000313" key="3">
    <source>
        <dbReference type="EMBL" id="OHA60639.1"/>
    </source>
</evidence>
<reference evidence="3 4" key="1">
    <citation type="journal article" date="2016" name="Nat. Commun.">
        <title>Thousands of microbial genomes shed light on interconnected biogeochemical processes in an aquifer system.</title>
        <authorList>
            <person name="Anantharaman K."/>
            <person name="Brown C.T."/>
            <person name="Hug L.A."/>
            <person name="Sharon I."/>
            <person name="Castelle C.J."/>
            <person name="Probst A.J."/>
            <person name="Thomas B.C."/>
            <person name="Singh A."/>
            <person name="Wilkins M.J."/>
            <person name="Karaoz U."/>
            <person name="Brodie E.L."/>
            <person name="Williams K.H."/>
            <person name="Hubbard S.S."/>
            <person name="Banfield J.F."/>
        </authorList>
    </citation>
    <scope>NUCLEOTIDE SEQUENCE [LARGE SCALE GENOMIC DNA]</scope>
</reference>
<dbReference type="Pfam" id="PF01370">
    <property type="entry name" value="Epimerase"/>
    <property type="match status" value="1"/>
</dbReference>
<comment type="similarity">
    <text evidence="1">Belongs to the NAD(P)-dependent epimerase/dehydratase family.</text>
</comment>
<dbReference type="PANTHER" id="PTHR43000">
    <property type="entry name" value="DTDP-D-GLUCOSE 4,6-DEHYDRATASE-RELATED"/>
    <property type="match status" value="1"/>
</dbReference>
<dbReference type="STRING" id="1802440.A2569_01005"/>